<dbReference type="PANTHER" id="PTHR43214:SF37">
    <property type="entry name" value="TRANSCRIPTIONAL REGULATORY PROTEIN YDFI"/>
    <property type="match status" value="1"/>
</dbReference>
<dbReference type="RefSeq" id="WP_076323309.1">
    <property type="nucleotide sequence ID" value="NZ_MRTF01000005.1"/>
</dbReference>
<gene>
    <name evidence="8" type="ORF">BK123_15550</name>
</gene>
<dbReference type="InterPro" id="IPR058245">
    <property type="entry name" value="NreC/VraR/RcsB-like_REC"/>
</dbReference>
<dbReference type="AlphaFoldDB" id="A0A1R1B0I0"/>
<dbReference type="Gene3D" id="3.40.50.2300">
    <property type="match status" value="1"/>
</dbReference>
<dbReference type="InterPro" id="IPR016032">
    <property type="entry name" value="Sig_transdc_resp-reg_C-effctor"/>
</dbReference>
<feature type="domain" description="HTH luxR-type" evidence="6">
    <location>
        <begin position="147"/>
        <end position="212"/>
    </location>
</feature>
<dbReference type="EMBL" id="MRTF01000005">
    <property type="protein sequence ID" value="OME92048.1"/>
    <property type="molecule type" value="Genomic_DNA"/>
</dbReference>
<keyword evidence="4" id="KW-0804">Transcription</keyword>
<proteinExistence type="predicted"/>
<dbReference type="PROSITE" id="PS50110">
    <property type="entry name" value="RESPONSE_REGULATORY"/>
    <property type="match status" value="1"/>
</dbReference>
<evidence type="ECO:0000256" key="5">
    <source>
        <dbReference type="PROSITE-ProRule" id="PRU00169"/>
    </source>
</evidence>
<keyword evidence="2" id="KW-0805">Transcription regulation</keyword>
<evidence type="ECO:0000313" key="8">
    <source>
        <dbReference type="EMBL" id="OME92048.1"/>
    </source>
</evidence>
<organism evidence="8 9">
    <name type="scientific">Paenibacillus lautus</name>
    <name type="common">Bacillus lautus</name>
    <dbReference type="NCBI Taxonomy" id="1401"/>
    <lineage>
        <taxon>Bacteria</taxon>
        <taxon>Bacillati</taxon>
        <taxon>Bacillota</taxon>
        <taxon>Bacilli</taxon>
        <taxon>Bacillales</taxon>
        <taxon>Paenibacillaceae</taxon>
        <taxon>Paenibacillus</taxon>
    </lineage>
</organism>
<dbReference type="GO" id="GO:0003677">
    <property type="term" value="F:DNA binding"/>
    <property type="evidence" value="ECO:0007669"/>
    <property type="project" value="UniProtKB-KW"/>
</dbReference>
<dbReference type="InterPro" id="IPR001789">
    <property type="entry name" value="Sig_transdc_resp-reg_receiver"/>
</dbReference>
<evidence type="ECO:0000256" key="3">
    <source>
        <dbReference type="ARBA" id="ARBA00023125"/>
    </source>
</evidence>
<reference evidence="8 9" key="1">
    <citation type="submission" date="2016-11" db="EMBL/GenBank/DDBJ databases">
        <title>Paenibacillus species isolates.</title>
        <authorList>
            <person name="Beno S.M."/>
        </authorList>
    </citation>
    <scope>NUCLEOTIDE SEQUENCE [LARGE SCALE GENOMIC DNA]</scope>
    <source>
        <strain evidence="8 9">FSL F4-0100</strain>
    </source>
</reference>
<dbReference type="CDD" id="cd17535">
    <property type="entry name" value="REC_NarL-like"/>
    <property type="match status" value="1"/>
</dbReference>
<dbReference type="PRINTS" id="PR00038">
    <property type="entry name" value="HTHLUXR"/>
</dbReference>
<dbReference type="SUPFAM" id="SSF52172">
    <property type="entry name" value="CheY-like"/>
    <property type="match status" value="1"/>
</dbReference>
<feature type="modified residue" description="4-aspartylphosphate" evidence="5">
    <location>
        <position position="55"/>
    </location>
</feature>
<evidence type="ECO:0000256" key="1">
    <source>
        <dbReference type="ARBA" id="ARBA00022553"/>
    </source>
</evidence>
<feature type="domain" description="Response regulatory" evidence="7">
    <location>
        <begin position="4"/>
        <end position="120"/>
    </location>
</feature>
<evidence type="ECO:0000259" key="7">
    <source>
        <dbReference type="PROSITE" id="PS50110"/>
    </source>
</evidence>
<dbReference type="GO" id="GO:0006355">
    <property type="term" value="P:regulation of DNA-templated transcription"/>
    <property type="evidence" value="ECO:0007669"/>
    <property type="project" value="InterPro"/>
</dbReference>
<dbReference type="Proteomes" id="UP000187074">
    <property type="component" value="Unassembled WGS sequence"/>
</dbReference>
<dbReference type="SMART" id="SM00448">
    <property type="entry name" value="REC"/>
    <property type="match status" value="1"/>
</dbReference>
<dbReference type="Pfam" id="PF00072">
    <property type="entry name" value="Response_reg"/>
    <property type="match status" value="1"/>
</dbReference>
<dbReference type="PANTHER" id="PTHR43214">
    <property type="entry name" value="TWO-COMPONENT RESPONSE REGULATOR"/>
    <property type="match status" value="1"/>
</dbReference>
<dbReference type="GO" id="GO:0000160">
    <property type="term" value="P:phosphorelay signal transduction system"/>
    <property type="evidence" value="ECO:0007669"/>
    <property type="project" value="InterPro"/>
</dbReference>
<dbReference type="OrthoDB" id="9780153at2"/>
<comment type="caution">
    <text evidence="8">The sequence shown here is derived from an EMBL/GenBank/DDBJ whole genome shotgun (WGS) entry which is preliminary data.</text>
</comment>
<name>A0A1R1B0I0_PAELA</name>
<accession>A0A1R1B0I0</accession>
<sequence length="216" mass="24109">MAYNVLIADDHLVVREGLKFIIETNDDFHVLGEAENGEDVLRLLESLTPDIILMDLNMPKMSGLETMEELNKRNINIPVVILTTYNEDELMISGLELGAKGYLLKDTGRDHLFRTIESAVRGDTLLQPEIMARVFAARNKREEALDSSSDQTVLSEKERIVLRAIALGYRSKEIAGDMGISERTVKAHLTNIYNKLGVNSRSQAVAVAVERGIVQL</sequence>
<keyword evidence="3 8" id="KW-0238">DNA-binding</keyword>
<dbReference type="SMART" id="SM00421">
    <property type="entry name" value="HTH_LUXR"/>
    <property type="match status" value="1"/>
</dbReference>
<dbReference type="CDD" id="cd06170">
    <property type="entry name" value="LuxR_C_like"/>
    <property type="match status" value="1"/>
</dbReference>
<dbReference type="InterPro" id="IPR011006">
    <property type="entry name" value="CheY-like_superfamily"/>
</dbReference>
<dbReference type="Pfam" id="PF00196">
    <property type="entry name" value="GerE"/>
    <property type="match status" value="1"/>
</dbReference>
<evidence type="ECO:0000313" key="9">
    <source>
        <dbReference type="Proteomes" id="UP000187074"/>
    </source>
</evidence>
<protein>
    <submittedName>
        <fullName evidence="8">DNA-binding response regulator</fullName>
    </submittedName>
</protein>
<evidence type="ECO:0000256" key="2">
    <source>
        <dbReference type="ARBA" id="ARBA00023015"/>
    </source>
</evidence>
<evidence type="ECO:0000256" key="4">
    <source>
        <dbReference type="ARBA" id="ARBA00023163"/>
    </source>
</evidence>
<keyword evidence="1 5" id="KW-0597">Phosphoprotein</keyword>
<evidence type="ECO:0000259" key="6">
    <source>
        <dbReference type="PROSITE" id="PS50043"/>
    </source>
</evidence>
<dbReference type="STRING" id="1401.BK123_15550"/>
<dbReference type="PROSITE" id="PS00622">
    <property type="entry name" value="HTH_LUXR_1"/>
    <property type="match status" value="1"/>
</dbReference>
<dbReference type="PROSITE" id="PS50043">
    <property type="entry name" value="HTH_LUXR_2"/>
    <property type="match status" value="1"/>
</dbReference>
<dbReference type="SUPFAM" id="SSF46894">
    <property type="entry name" value="C-terminal effector domain of the bipartite response regulators"/>
    <property type="match status" value="1"/>
</dbReference>
<dbReference type="InterPro" id="IPR039420">
    <property type="entry name" value="WalR-like"/>
</dbReference>
<dbReference type="InterPro" id="IPR000792">
    <property type="entry name" value="Tscrpt_reg_LuxR_C"/>
</dbReference>